<evidence type="ECO:0000313" key="3">
    <source>
        <dbReference type="Proteomes" id="UP001352263"/>
    </source>
</evidence>
<protein>
    <submittedName>
        <fullName evidence="2">Uncharacterized protein</fullName>
    </submittedName>
</protein>
<keyword evidence="1" id="KW-1133">Transmembrane helix</keyword>
<dbReference type="RefSeq" id="WP_326505277.1">
    <property type="nucleotide sequence ID" value="NZ_JAWIIV010000003.1"/>
</dbReference>
<evidence type="ECO:0000313" key="2">
    <source>
        <dbReference type="EMBL" id="MEC4718541.1"/>
    </source>
</evidence>
<feature type="transmembrane region" description="Helical" evidence="1">
    <location>
        <begin position="6"/>
        <end position="28"/>
    </location>
</feature>
<name>A0ABU6J4I5_9BURK</name>
<keyword evidence="1" id="KW-0472">Membrane</keyword>
<reference evidence="2 3" key="1">
    <citation type="submission" date="2023-10" db="EMBL/GenBank/DDBJ databases">
        <title>Noviherbaspirillum sp. CPCC 100848 genome assembly.</title>
        <authorList>
            <person name="Li X.Y."/>
            <person name="Fang X.M."/>
        </authorList>
    </citation>
    <scope>NUCLEOTIDE SEQUENCE [LARGE SCALE GENOMIC DNA]</scope>
    <source>
        <strain evidence="2 3">CPCC 100848</strain>
    </source>
</reference>
<dbReference type="Proteomes" id="UP001352263">
    <property type="component" value="Unassembled WGS sequence"/>
</dbReference>
<evidence type="ECO:0000256" key="1">
    <source>
        <dbReference type="SAM" id="Phobius"/>
    </source>
</evidence>
<comment type="caution">
    <text evidence="2">The sequence shown here is derived from an EMBL/GenBank/DDBJ whole genome shotgun (WGS) entry which is preliminary data.</text>
</comment>
<sequence length="158" mass="17400">MATKIVQITAAAIAISAILLTGWIFYLFGEEDYYPEPGTLAFYLKLSSTIRSLPLSDAISRPVYHGSIGDGPKPPQSSVCYAAQSSKETWIVSNIRTYLQKDGYALDPSDTGSNIASLSEQKPLHYMAYTNRAGHSVHLVINNSRKPLEVDVCLTHYE</sequence>
<keyword evidence="1" id="KW-0812">Transmembrane</keyword>
<organism evidence="2 3">
    <name type="scientific">Noviherbaspirillum album</name>
    <dbReference type="NCBI Taxonomy" id="3080276"/>
    <lineage>
        <taxon>Bacteria</taxon>
        <taxon>Pseudomonadati</taxon>
        <taxon>Pseudomonadota</taxon>
        <taxon>Betaproteobacteria</taxon>
        <taxon>Burkholderiales</taxon>
        <taxon>Oxalobacteraceae</taxon>
        <taxon>Noviherbaspirillum</taxon>
    </lineage>
</organism>
<accession>A0ABU6J4I5</accession>
<keyword evidence="3" id="KW-1185">Reference proteome</keyword>
<gene>
    <name evidence="2" type="ORF">RY831_05240</name>
</gene>
<dbReference type="EMBL" id="JAWIIV010000003">
    <property type="protein sequence ID" value="MEC4718541.1"/>
    <property type="molecule type" value="Genomic_DNA"/>
</dbReference>
<proteinExistence type="predicted"/>